<feature type="region of interest" description="Disordered" evidence="3">
    <location>
        <begin position="660"/>
        <end position="684"/>
    </location>
</feature>
<keyword evidence="5" id="KW-1185">Reference proteome</keyword>
<dbReference type="AlphaFoldDB" id="K1VF41"/>
<comment type="caution">
    <text evidence="4">The sequence shown here is derived from an EMBL/GenBank/DDBJ whole genome shotgun (WGS) entry which is preliminary data.</text>
</comment>
<dbReference type="NCBIfam" id="NF040713">
    <property type="entry name" value="ZapE"/>
    <property type="match status" value="1"/>
</dbReference>
<evidence type="ECO:0000313" key="5">
    <source>
        <dbReference type="Proteomes" id="UP000006757"/>
    </source>
</evidence>
<name>K1VF41_TRIAC</name>
<dbReference type="InterPro" id="IPR005654">
    <property type="entry name" value="ATPase_AFG1-like"/>
</dbReference>
<reference evidence="4 5" key="1">
    <citation type="journal article" date="2012" name="Eukaryot. Cell">
        <title>Genome sequence of the Trichosporon asahii environmental strain CBS 8904.</title>
        <authorList>
            <person name="Yang R.Y."/>
            <person name="Li H.T."/>
            <person name="Zhu H."/>
            <person name="Zhou G.P."/>
            <person name="Wang M."/>
            <person name="Wang L."/>
        </authorList>
    </citation>
    <scope>NUCLEOTIDE SEQUENCE [LARGE SCALE GENOMIC DNA]</scope>
    <source>
        <strain evidence="4 5">CBS 8904</strain>
    </source>
</reference>
<keyword evidence="1" id="KW-0547">Nucleotide-binding</keyword>
<dbReference type="GO" id="GO:0005739">
    <property type="term" value="C:mitochondrion"/>
    <property type="evidence" value="ECO:0007669"/>
    <property type="project" value="TreeGrafter"/>
</dbReference>
<evidence type="ECO:0000313" key="4">
    <source>
        <dbReference type="EMBL" id="EKD02635.1"/>
    </source>
</evidence>
<dbReference type="OrthoDB" id="2193432at2759"/>
<dbReference type="InParanoid" id="K1VF41"/>
<feature type="compositionally biased region" description="Basic and acidic residues" evidence="3">
    <location>
        <begin position="56"/>
        <end position="74"/>
    </location>
</feature>
<dbReference type="PANTHER" id="PTHR12169">
    <property type="entry name" value="ATPASE N2B"/>
    <property type="match status" value="1"/>
</dbReference>
<feature type="region of interest" description="Disordered" evidence="3">
    <location>
        <begin position="625"/>
        <end position="646"/>
    </location>
</feature>
<dbReference type="GO" id="GO:0005524">
    <property type="term" value="F:ATP binding"/>
    <property type="evidence" value="ECO:0007669"/>
    <property type="project" value="UniProtKB-KW"/>
</dbReference>
<protein>
    <recommendedName>
        <fullName evidence="6">ATPase</fullName>
    </recommendedName>
</protein>
<evidence type="ECO:0000256" key="1">
    <source>
        <dbReference type="ARBA" id="ARBA00022741"/>
    </source>
</evidence>
<dbReference type="HOGENOM" id="CLU_008681_7_0_1"/>
<dbReference type="PANTHER" id="PTHR12169:SF2">
    <property type="entry name" value="AFG1P"/>
    <property type="match status" value="1"/>
</dbReference>
<dbReference type="Proteomes" id="UP000006757">
    <property type="component" value="Unassembled WGS sequence"/>
</dbReference>
<evidence type="ECO:0008006" key="6">
    <source>
        <dbReference type="Google" id="ProtNLM"/>
    </source>
</evidence>
<proteinExistence type="predicted"/>
<dbReference type="Pfam" id="PF03969">
    <property type="entry name" value="AFG1_ATPase"/>
    <property type="match status" value="1"/>
</dbReference>
<dbReference type="EMBL" id="AMBO01000278">
    <property type="protein sequence ID" value="EKD02635.1"/>
    <property type="molecule type" value="Genomic_DNA"/>
</dbReference>
<dbReference type="GO" id="GO:0016887">
    <property type="term" value="F:ATP hydrolysis activity"/>
    <property type="evidence" value="ECO:0007669"/>
    <property type="project" value="InterPro"/>
</dbReference>
<organism evidence="4 5">
    <name type="scientific">Trichosporon asahii var. asahii (strain CBS 8904)</name>
    <name type="common">Yeast</name>
    <dbReference type="NCBI Taxonomy" id="1220162"/>
    <lineage>
        <taxon>Eukaryota</taxon>
        <taxon>Fungi</taxon>
        <taxon>Dikarya</taxon>
        <taxon>Basidiomycota</taxon>
        <taxon>Agaricomycotina</taxon>
        <taxon>Tremellomycetes</taxon>
        <taxon>Trichosporonales</taxon>
        <taxon>Trichosporonaceae</taxon>
        <taxon>Trichosporon</taxon>
    </lineage>
</organism>
<evidence type="ECO:0000256" key="2">
    <source>
        <dbReference type="ARBA" id="ARBA00022840"/>
    </source>
</evidence>
<feature type="region of interest" description="Disordered" evidence="3">
    <location>
        <begin position="44"/>
        <end position="74"/>
    </location>
</feature>
<gene>
    <name evidence="4" type="ORF">A1Q2_03061</name>
</gene>
<keyword evidence="2" id="KW-0067">ATP-binding</keyword>
<accession>K1VF41</accession>
<dbReference type="eggNOG" id="KOG2383">
    <property type="taxonomic scope" value="Eukaryota"/>
</dbReference>
<sequence>MIRRVRPLLHARWARTVPSLSLKRAGGSRTTAPLALHTPLCLMSTEAGPSTPAAQDAERPTEPTRGESDDKQRTDLLESYRELVSSGRLKWDDEQVRVVMKLRHLIKDLEEYEPPMELLAKLGPTPPRRPKRNWWHGRGDHAEFGATEKERALVRVMTGEEEIAALTTPKSLLLSLAFDAIPTPYKKRHHYHAFTLWLYQRVFAEIEAYKNSAPVARHESNMNKAGAKGWRSVFASGRWKEGADVDLSDQYPQLDDPRDTIPFRIAKEMILDYHILYFDELQLVDASSATLLKDVLGWYWRLGGVILFCSNRLPEDLYMNGVQRERMAGFLDGLRARSELVELDGGRDWRQAGGGEERWLGLDDQKFDDWWAKEGEGSGEPKTLGVYGRRVEVPAAKGSACKFTFGELCETPLGPADYITLSSTFRTFYLDEVPVLLLKSKNEARRLISLIDALYEARCKVVIRAAADPEHLFFPDAVDPSLDPDMFDPIAAESLSEALDAQPLANVSIYNPRTRAEQERDQMSDRGTAFAVSNIFTGEDERFAYKRAVSRLIEMSRSEAYQKEAWLPLDERAWEAFGAETTAAVREPRRGIFADPMQRSYGGKGMGPIARSRMHNDVLDSMAAESGAKAPGMQEEPIPPSPREGAPRIKEVHAWGVEDRWGPKAGDWGKGASVYDTGYKKKGE</sequence>
<evidence type="ECO:0000256" key="3">
    <source>
        <dbReference type="SAM" id="MobiDB-lite"/>
    </source>
</evidence>
<dbReference type="OMA" id="WMAKKLV"/>